<evidence type="ECO:0000313" key="1">
    <source>
        <dbReference type="EMBL" id="MBC5724280.1"/>
    </source>
</evidence>
<name>A0A923LS52_9FIRM</name>
<evidence type="ECO:0000313" key="2">
    <source>
        <dbReference type="Proteomes" id="UP000606499"/>
    </source>
</evidence>
<gene>
    <name evidence="1" type="ORF">H8S45_02190</name>
</gene>
<comment type="caution">
    <text evidence="1">The sequence shown here is derived from an EMBL/GenBank/DDBJ whole genome shotgun (WGS) entry which is preliminary data.</text>
</comment>
<dbReference type="InterPro" id="IPR029068">
    <property type="entry name" value="Glyas_Bleomycin-R_OHBP_Dase"/>
</dbReference>
<dbReference type="EMBL" id="JACOPL010000002">
    <property type="protein sequence ID" value="MBC5724280.1"/>
    <property type="molecule type" value="Genomic_DNA"/>
</dbReference>
<reference evidence="1" key="1">
    <citation type="submission" date="2020-08" db="EMBL/GenBank/DDBJ databases">
        <title>Genome public.</title>
        <authorList>
            <person name="Liu C."/>
            <person name="Sun Q."/>
        </authorList>
    </citation>
    <scope>NUCLEOTIDE SEQUENCE</scope>
    <source>
        <strain evidence="1">NSJ-28</strain>
    </source>
</reference>
<keyword evidence="2" id="KW-1185">Reference proteome</keyword>
<dbReference type="Gene3D" id="3.10.180.10">
    <property type="entry name" value="2,3-Dihydroxybiphenyl 1,2-Dioxygenase, domain 1"/>
    <property type="match status" value="1"/>
</dbReference>
<dbReference type="Pfam" id="PF13669">
    <property type="entry name" value="Glyoxalase_4"/>
    <property type="match status" value="1"/>
</dbReference>
<proteinExistence type="predicted"/>
<sequence>MSDKIKIDLIFQVSICVNDMEAVMKNFRELFDIDESTLIKRCTKDFYDRGEFDGARYLGKHCEFYIKYYRFDLGGIDFEIIEPLDKNLGNPYSDFLIQNGGKNGIHHIACKIHDRTVFIQKMEQMGIPPLTCGTMGAPMPNGEKKDFYFYDLRDLLGIIIEAGNIVVGPLANHPLAGNPEGYVGN</sequence>
<accession>A0A923LS52</accession>
<organism evidence="1 2">
    <name type="scientific">Agathobaculum faecis</name>
    <dbReference type="NCBI Taxonomy" id="2763013"/>
    <lineage>
        <taxon>Bacteria</taxon>
        <taxon>Bacillati</taxon>
        <taxon>Bacillota</taxon>
        <taxon>Clostridia</taxon>
        <taxon>Eubacteriales</taxon>
        <taxon>Butyricicoccaceae</taxon>
        <taxon>Agathobaculum</taxon>
    </lineage>
</organism>
<dbReference type="AlphaFoldDB" id="A0A923LS52"/>
<dbReference type="Proteomes" id="UP000606499">
    <property type="component" value="Unassembled WGS sequence"/>
</dbReference>
<dbReference type="SUPFAM" id="SSF54593">
    <property type="entry name" value="Glyoxalase/Bleomycin resistance protein/Dihydroxybiphenyl dioxygenase"/>
    <property type="match status" value="1"/>
</dbReference>
<dbReference type="RefSeq" id="WP_054326605.1">
    <property type="nucleotide sequence ID" value="NZ_JACOPL010000002.1"/>
</dbReference>
<protein>
    <submittedName>
        <fullName evidence="1">VOC family protein</fullName>
    </submittedName>
</protein>